<evidence type="ECO:0000313" key="2">
    <source>
        <dbReference type="EMBL" id="MCK0209741.1"/>
    </source>
</evidence>
<organism evidence="2 3">
    <name type="scientific">Ancylobacter koreensis</name>
    <dbReference type="NCBI Taxonomy" id="266121"/>
    <lineage>
        <taxon>Bacteria</taxon>
        <taxon>Pseudomonadati</taxon>
        <taxon>Pseudomonadota</taxon>
        <taxon>Alphaproteobacteria</taxon>
        <taxon>Hyphomicrobiales</taxon>
        <taxon>Xanthobacteraceae</taxon>
        <taxon>Ancylobacter</taxon>
    </lineage>
</organism>
<comment type="caution">
    <text evidence="2">The sequence shown here is derived from an EMBL/GenBank/DDBJ whole genome shotgun (WGS) entry which is preliminary data.</text>
</comment>
<dbReference type="Pfam" id="PF01370">
    <property type="entry name" value="Epimerase"/>
    <property type="match status" value="1"/>
</dbReference>
<gene>
    <name evidence="2" type="ORF">MWN33_17035</name>
</gene>
<dbReference type="RefSeq" id="WP_247202239.1">
    <property type="nucleotide sequence ID" value="NZ_JALKCG010000008.1"/>
</dbReference>
<feature type="domain" description="NAD-dependent epimerase/dehydratase" evidence="1">
    <location>
        <begin position="5"/>
        <end position="233"/>
    </location>
</feature>
<evidence type="ECO:0000313" key="3">
    <source>
        <dbReference type="Proteomes" id="UP001202867"/>
    </source>
</evidence>
<protein>
    <submittedName>
        <fullName evidence="2">NAD(P)-dependent oxidoreductase</fullName>
    </submittedName>
</protein>
<dbReference type="PANTHER" id="PTHR43245">
    <property type="entry name" value="BIFUNCTIONAL POLYMYXIN RESISTANCE PROTEIN ARNA"/>
    <property type="match status" value="1"/>
</dbReference>
<dbReference type="PANTHER" id="PTHR43245:SF55">
    <property type="entry name" value="NAD(P)-BINDING DOMAIN-CONTAINING PROTEIN"/>
    <property type="match status" value="1"/>
</dbReference>
<dbReference type="InterPro" id="IPR036291">
    <property type="entry name" value="NAD(P)-bd_dom_sf"/>
</dbReference>
<name>A0ABT0DR31_9HYPH</name>
<evidence type="ECO:0000259" key="1">
    <source>
        <dbReference type="Pfam" id="PF01370"/>
    </source>
</evidence>
<dbReference type="InterPro" id="IPR050177">
    <property type="entry name" value="Lipid_A_modif_metabolic_enz"/>
</dbReference>
<reference evidence="3" key="1">
    <citation type="submission" date="2023-07" db="EMBL/GenBank/DDBJ databases">
        <title>Ancylobacter moscoviensis sp. nov., facultatively methylotrophic bacteria from activated sludge and the reclassification of Starkeya novella (Starkey 1934) Kelly et al. 2000 as Ancylobacter novellus comb. nov., Starkeya koreensis Im et al. 2006 as Ancylobacter koreensis comb.nov., Angulomicrobium tetraedrale Vasil'eva et al. 1986 as Ancylobacter tetraedralis comb. nov., Angulomicrobium amanitiforme Fritz et al. 2004 as Ancylobacter amanitiformis comb. nov. and Methylorhabdus multivorans Doronina et al. 1996 as Ancylobacter multivorans comb. nov. and emended description of the genus Ancylobacter.</title>
        <authorList>
            <person name="Doronina N."/>
            <person name="Chemodurova A."/>
            <person name="Grouzdev D."/>
            <person name="Koziaeva V."/>
            <person name="Shi W."/>
            <person name="Wu L."/>
            <person name="Kaparullina E."/>
        </authorList>
    </citation>
    <scope>NUCLEOTIDE SEQUENCE [LARGE SCALE GENOMIC DNA]</scope>
    <source>
        <strain evidence="3">Jip08</strain>
    </source>
</reference>
<dbReference type="SUPFAM" id="SSF51735">
    <property type="entry name" value="NAD(P)-binding Rossmann-fold domains"/>
    <property type="match status" value="1"/>
</dbReference>
<sequence>MSRNILVTGAFGHLGRHVVREACALGTVSALDLAGEDTPAPPGAARVWRASVLDTDSLGRACEGVDAVIHLAAMANIFAGSPSEIVRVNTVGTWNVLEAAEAAGVRRVVLCSSDSVTGLTVRPDCMKPPRYLPIDIDHPCHPTEAYGLSKKLGEEAGRCMADRGNMEVMALRPVYVLYPRVVDEVLRRARDPASYVPPPDPVSPKAGGGPFWHYVTPEDAARAFRQAVDAPMTQPFEQAFVMAGETLHPQPTLERARALFGDLPEIRDPRLYEENPHAPIFDMTGAARLLGFTAPTGMRAALAERLRETA</sequence>
<dbReference type="Gene3D" id="3.40.50.720">
    <property type="entry name" value="NAD(P)-binding Rossmann-like Domain"/>
    <property type="match status" value="1"/>
</dbReference>
<keyword evidence="3" id="KW-1185">Reference proteome</keyword>
<accession>A0ABT0DR31</accession>
<dbReference type="EMBL" id="JALKCG010000008">
    <property type="protein sequence ID" value="MCK0209741.1"/>
    <property type="molecule type" value="Genomic_DNA"/>
</dbReference>
<dbReference type="InterPro" id="IPR001509">
    <property type="entry name" value="Epimerase_deHydtase"/>
</dbReference>
<proteinExistence type="predicted"/>
<dbReference type="Proteomes" id="UP001202867">
    <property type="component" value="Unassembled WGS sequence"/>
</dbReference>